<feature type="compositionally biased region" description="Basic and acidic residues" evidence="1">
    <location>
        <begin position="1"/>
        <end position="24"/>
    </location>
</feature>
<feature type="region of interest" description="Disordered" evidence="1">
    <location>
        <begin position="1"/>
        <end position="36"/>
    </location>
</feature>
<evidence type="ECO:0008006" key="4">
    <source>
        <dbReference type="Google" id="ProtNLM"/>
    </source>
</evidence>
<dbReference type="RefSeq" id="WP_188422438.1">
    <property type="nucleotide sequence ID" value="NZ_BMCK01000006.1"/>
</dbReference>
<evidence type="ECO:0000313" key="3">
    <source>
        <dbReference type="Proteomes" id="UP000630594"/>
    </source>
</evidence>
<dbReference type="EMBL" id="BMCK01000006">
    <property type="protein sequence ID" value="GGD30460.1"/>
    <property type="molecule type" value="Genomic_DNA"/>
</dbReference>
<organism evidence="2 3">
    <name type="scientific">Nocardioides daphniae</name>
    <dbReference type="NCBI Taxonomy" id="402297"/>
    <lineage>
        <taxon>Bacteria</taxon>
        <taxon>Bacillati</taxon>
        <taxon>Actinomycetota</taxon>
        <taxon>Actinomycetes</taxon>
        <taxon>Propionibacteriales</taxon>
        <taxon>Nocardioidaceae</taxon>
        <taxon>Nocardioides</taxon>
    </lineage>
</organism>
<dbReference type="SUPFAM" id="SSF159888">
    <property type="entry name" value="YdhG-like"/>
    <property type="match status" value="1"/>
</dbReference>
<proteinExistence type="predicted"/>
<evidence type="ECO:0000313" key="2">
    <source>
        <dbReference type="EMBL" id="GGD30460.1"/>
    </source>
</evidence>
<evidence type="ECO:0000256" key="1">
    <source>
        <dbReference type="SAM" id="MobiDB-lite"/>
    </source>
</evidence>
<comment type="caution">
    <text evidence="2">The sequence shown here is derived from an EMBL/GenBank/DDBJ whole genome shotgun (WGS) entry which is preliminary data.</text>
</comment>
<dbReference type="Proteomes" id="UP000630594">
    <property type="component" value="Unassembled WGS sequence"/>
</dbReference>
<protein>
    <recommendedName>
        <fullName evidence="4">DUF1801 domain-containing protein</fullName>
    </recommendedName>
</protein>
<keyword evidence="3" id="KW-1185">Reference proteome</keyword>
<sequence>MAEKTLEKGFSKEEREAMKARAAELRTAGKSGTKKAQAERQALLDVIDGMPDDEKAIVTRVHEIVGELAPDLLPKTWYGMPAWARDGKVDVFVKHASKFTMRCTEVGFTEDAHLDDGAMWPTVFAVTEMNPTVEKQLVDLVGRIS</sequence>
<name>A0ABQ1QLR4_9ACTN</name>
<gene>
    <name evidence="2" type="ORF">GCM10007231_32370</name>
</gene>
<reference evidence="3" key="1">
    <citation type="journal article" date="2019" name="Int. J. Syst. Evol. Microbiol.">
        <title>The Global Catalogue of Microorganisms (GCM) 10K type strain sequencing project: providing services to taxonomists for standard genome sequencing and annotation.</title>
        <authorList>
            <consortium name="The Broad Institute Genomics Platform"/>
            <consortium name="The Broad Institute Genome Sequencing Center for Infectious Disease"/>
            <person name="Wu L."/>
            <person name="Ma J."/>
        </authorList>
    </citation>
    <scope>NUCLEOTIDE SEQUENCE [LARGE SCALE GENOMIC DNA]</scope>
    <source>
        <strain evidence="3">CCM 7403</strain>
    </source>
</reference>
<accession>A0ABQ1QLR4</accession>